<keyword evidence="2" id="KW-1185">Reference proteome</keyword>
<dbReference type="AlphaFoldDB" id="A0A8T1VPT4"/>
<dbReference type="EMBL" id="JAGDFL010000673">
    <property type="protein sequence ID" value="KAG7383111.1"/>
    <property type="molecule type" value="Genomic_DNA"/>
</dbReference>
<reference evidence="1" key="1">
    <citation type="submission" date="2021-02" db="EMBL/GenBank/DDBJ databases">
        <authorList>
            <person name="Palmer J.M."/>
        </authorList>
    </citation>
    <scope>NUCLEOTIDE SEQUENCE</scope>
    <source>
        <strain evidence="1">SCRP23</strain>
    </source>
</reference>
<evidence type="ECO:0000313" key="2">
    <source>
        <dbReference type="Proteomes" id="UP000693981"/>
    </source>
</evidence>
<accession>A0A8T1VPT4</accession>
<dbReference type="OrthoDB" id="10340040at2759"/>
<protein>
    <submittedName>
        <fullName evidence="1">Uncharacterized protein</fullName>
    </submittedName>
</protein>
<sequence>MSNDIDAVVMLEFLNEFEFDDSLDASLSMTFEHLELSYSSDDAAGESTRSTKTRVMTAFARERQNGYHKKSAAKKKANRLAISNAFIAGLEWLVAMMGGRVQSSERVIRKRQELAISASATDTEVEKQLALNESIVKCAETWIATWEQRRAENKYFMRTWSDQINVFMERLKALCEDVWSVNVSLAAVTEV</sequence>
<evidence type="ECO:0000313" key="1">
    <source>
        <dbReference type="EMBL" id="KAG7383111.1"/>
    </source>
</evidence>
<comment type="caution">
    <text evidence="1">The sequence shown here is derived from an EMBL/GenBank/DDBJ whole genome shotgun (WGS) entry which is preliminary data.</text>
</comment>
<organism evidence="1 2">
    <name type="scientific">Phytophthora boehmeriae</name>
    <dbReference type="NCBI Taxonomy" id="109152"/>
    <lineage>
        <taxon>Eukaryota</taxon>
        <taxon>Sar</taxon>
        <taxon>Stramenopiles</taxon>
        <taxon>Oomycota</taxon>
        <taxon>Peronosporomycetes</taxon>
        <taxon>Peronosporales</taxon>
        <taxon>Peronosporaceae</taxon>
        <taxon>Phytophthora</taxon>
    </lineage>
</organism>
<gene>
    <name evidence="1" type="ORF">PHYBOEH_010085</name>
</gene>
<proteinExistence type="predicted"/>
<dbReference type="Proteomes" id="UP000693981">
    <property type="component" value="Unassembled WGS sequence"/>
</dbReference>
<name>A0A8T1VPT4_9STRA</name>